<dbReference type="AlphaFoldDB" id="A0A8C4SY06"/>
<evidence type="ECO:0000256" key="7">
    <source>
        <dbReference type="ARBA" id="ARBA00023157"/>
    </source>
</evidence>
<evidence type="ECO:0000256" key="13">
    <source>
        <dbReference type="SAM" id="Phobius"/>
    </source>
</evidence>
<dbReference type="GO" id="GO:0004930">
    <property type="term" value="F:G protein-coupled receptor activity"/>
    <property type="evidence" value="ECO:0007669"/>
    <property type="project" value="UniProtKB-KW"/>
</dbReference>
<dbReference type="GO" id="GO:0007200">
    <property type="term" value="P:phospholipase C-activating G protein-coupled receptor signaling pathway"/>
    <property type="evidence" value="ECO:0007669"/>
    <property type="project" value="TreeGrafter"/>
</dbReference>
<reference evidence="15" key="3">
    <citation type="submission" date="2025-09" db="UniProtKB">
        <authorList>
            <consortium name="Ensembl"/>
        </authorList>
    </citation>
    <scope>IDENTIFICATION</scope>
</reference>
<keyword evidence="10" id="KW-0807">Transducer</keyword>
<dbReference type="SUPFAM" id="SSF81321">
    <property type="entry name" value="Family A G protein-coupled receptor-like"/>
    <property type="match status" value="1"/>
</dbReference>
<evidence type="ECO:0000313" key="16">
    <source>
        <dbReference type="Proteomes" id="UP000694620"/>
    </source>
</evidence>
<comment type="subcellular location">
    <subcellularLocation>
        <location evidence="1">Cell membrane</location>
        <topology evidence="1">Multi-pass membrane protein</topology>
    </subcellularLocation>
</comment>
<keyword evidence="9" id="KW-0325">Glycoprotein</keyword>
<feature type="transmembrane region" description="Helical" evidence="13">
    <location>
        <begin position="184"/>
        <end position="207"/>
    </location>
</feature>
<accession>A0A8C4SY06</accession>
<dbReference type="GeneID" id="114662467"/>
<evidence type="ECO:0000256" key="9">
    <source>
        <dbReference type="ARBA" id="ARBA00023180"/>
    </source>
</evidence>
<keyword evidence="8" id="KW-0675">Receptor</keyword>
<evidence type="ECO:0000256" key="3">
    <source>
        <dbReference type="ARBA" id="ARBA00022692"/>
    </source>
</evidence>
<feature type="transmembrane region" description="Helical" evidence="13">
    <location>
        <begin position="52"/>
        <end position="77"/>
    </location>
</feature>
<keyword evidence="2" id="KW-1003">Cell membrane</keyword>
<evidence type="ECO:0000256" key="1">
    <source>
        <dbReference type="ARBA" id="ARBA00004651"/>
    </source>
</evidence>
<evidence type="ECO:0000256" key="4">
    <source>
        <dbReference type="ARBA" id="ARBA00022989"/>
    </source>
</evidence>
<evidence type="ECO:0000256" key="10">
    <source>
        <dbReference type="ARBA" id="ARBA00023224"/>
    </source>
</evidence>
<dbReference type="PRINTS" id="PR00237">
    <property type="entry name" value="GPCRRHODOPSN"/>
</dbReference>
<dbReference type="OrthoDB" id="9435792at2759"/>
<name>A0A8C4SY06_ERPCA</name>
<dbReference type="GeneTree" id="ENSGT01040000240444"/>
<dbReference type="Proteomes" id="UP000694620">
    <property type="component" value="Chromosome 12"/>
</dbReference>
<comment type="subunit">
    <text evidence="11">Interacts with GNA13. Interacts with CCL21.</text>
</comment>
<dbReference type="FunFam" id="1.20.1070.10:FF:000167">
    <property type="entry name" value="probable G-protein coupled receptor 174"/>
    <property type="match status" value="1"/>
</dbReference>
<evidence type="ECO:0000256" key="8">
    <source>
        <dbReference type="ARBA" id="ARBA00023170"/>
    </source>
</evidence>
<evidence type="ECO:0000256" key="6">
    <source>
        <dbReference type="ARBA" id="ARBA00023136"/>
    </source>
</evidence>
<dbReference type="CTD" id="84636"/>
<evidence type="ECO:0000256" key="2">
    <source>
        <dbReference type="ARBA" id="ARBA00022475"/>
    </source>
</evidence>
<dbReference type="InterPro" id="IPR000276">
    <property type="entry name" value="GPCR_Rhodpsn"/>
</dbReference>
<feature type="domain" description="G-protein coupled receptors family 1 profile" evidence="14">
    <location>
        <begin position="33"/>
        <end position="292"/>
    </location>
</feature>
<proteinExistence type="predicted"/>
<dbReference type="RefSeq" id="XP_028671776.1">
    <property type="nucleotide sequence ID" value="XM_028815943.2"/>
</dbReference>
<dbReference type="PRINTS" id="PR01157">
    <property type="entry name" value="P2YPURNOCPTR"/>
</dbReference>
<sequence>MANSSMECGAGKNYIHFTYAVTYTVILVPGLIGNVLALWIFYIYIKETKKAVIFMINLALADLAQVLSLPLRIYYYLNDSWPFGEFICMLCFYLKYVNMYASIFFLACISVRRCLFIIDPLRYTGDSLKRKCDVYISIIGWFVVCLSCLSFPLMRRDSSSTSSWNKTHCFTELPVANLTLGTGVTMMILGEMVGFLLPLCVIFTCSWKTAMSLLEKNGVQDSGEKKKAFKMVLCCAIVFLICFAPYHITFPFHFLVRSGMLSTCSAKTVILHIHPITLCLASMNSVLDPIMYYFTTDEFKRRFSRQELLKNGQFQRIVSCPVEDDQNVTGTTEIILLESLTPVPSES</sequence>
<keyword evidence="6 13" id="KW-0472">Membrane</keyword>
<evidence type="ECO:0000256" key="11">
    <source>
        <dbReference type="ARBA" id="ARBA00062493"/>
    </source>
</evidence>
<dbReference type="Ensembl" id="ENSECRT00000021798.1">
    <property type="protein sequence ID" value="ENSECRP00000021333.1"/>
    <property type="gene ID" value="ENSECRG00000014389.1"/>
</dbReference>
<keyword evidence="5" id="KW-0297">G-protein coupled receptor</keyword>
<keyword evidence="4 13" id="KW-1133">Transmembrane helix</keyword>
<feature type="transmembrane region" description="Helical" evidence="13">
    <location>
        <begin position="269"/>
        <end position="295"/>
    </location>
</feature>
<feature type="transmembrane region" description="Helical" evidence="13">
    <location>
        <begin position="228"/>
        <end position="249"/>
    </location>
</feature>
<organism evidence="15 16">
    <name type="scientific">Erpetoichthys calabaricus</name>
    <name type="common">Rope fish</name>
    <name type="synonym">Calamoichthys calabaricus</name>
    <dbReference type="NCBI Taxonomy" id="27687"/>
    <lineage>
        <taxon>Eukaryota</taxon>
        <taxon>Metazoa</taxon>
        <taxon>Chordata</taxon>
        <taxon>Craniata</taxon>
        <taxon>Vertebrata</taxon>
        <taxon>Euteleostomi</taxon>
        <taxon>Actinopterygii</taxon>
        <taxon>Polypteriformes</taxon>
        <taxon>Polypteridae</taxon>
        <taxon>Erpetoichthys</taxon>
    </lineage>
</organism>
<dbReference type="PANTHER" id="PTHR24232:SF86">
    <property type="entry name" value="G-PROTEIN COUPLED RECEPTOR 174-RELATED"/>
    <property type="match status" value="1"/>
</dbReference>
<evidence type="ECO:0000256" key="12">
    <source>
        <dbReference type="ARBA" id="ARBA00068744"/>
    </source>
</evidence>
<dbReference type="InterPro" id="IPR017452">
    <property type="entry name" value="GPCR_Rhodpsn_7TM"/>
</dbReference>
<dbReference type="PANTHER" id="PTHR24232">
    <property type="entry name" value="G-PROTEIN COUPLED RECEPTOR"/>
    <property type="match status" value="1"/>
</dbReference>
<protein>
    <recommendedName>
        <fullName evidence="12">Probable G-protein coupled receptor 174</fullName>
    </recommendedName>
</protein>
<dbReference type="Pfam" id="PF00001">
    <property type="entry name" value="7tm_1"/>
    <property type="match status" value="1"/>
</dbReference>
<keyword evidence="7" id="KW-1015">Disulfide bond</keyword>
<feature type="transmembrane region" description="Helical" evidence="13">
    <location>
        <begin position="83"/>
        <end position="111"/>
    </location>
</feature>
<keyword evidence="16" id="KW-1185">Reference proteome</keyword>
<gene>
    <name evidence="15" type="primary">gpr174</name>
</gene>
<evidence type="ECO:0000313" key="15">
    <source>
        <dbReference type="Ensembl" id="ENSECRP00000021333.1"/>
    </source>
</evidence>
<dbReference type="GO" id="GO:0005886">
    <property type="term" value="C:plasma membrane"/>
    <property type="evidence" value="ECO:0007669"/>
    <property type="project" value="UniProtKB-SubCell"/>
</dbReference>
<reference evidence="15" key="1">
    <citation type="submission" date="2021-06" db="EMBL/GenBank/DDBJ databases">
        <authorList>
            <consortium name="Wellcome Sanger Institute Data Sharing"/>
        </authorList>
    </citation>
    <scope>NUCLEOTIDE SEQUENCE [LARGE SCALE GENOMIC DNA]</scope>
</reference>
<evidence type="ECO:0000259" key="14">
    <source>
        <dbReference type="PROSITE" id="PS50262"/>
    </source>
</evidence>
<reference evidence="15" key="2">
    <citation type="submission" date="2025-08" db="UniProtKB">
        <authorList>
            <consortium name="Ensembl"/>
        </authorList>
    </citation>
    <scope>IDENTIFICATION</scope>
</reference>
<keyword evidence="3 13" id="KW-0812">Transmembrane</keyword>
<dbReference type="GO" id="GO:0035025">
    <property type="term" value="P:positive regulation of Rho protein signal transduction"/>
    <property type="evidence" value="ECO:0007669"/>
    <property type="project" value="TreeGrafter"/>
</dbReference>
<dbReference type="PROSITE" id="PS50262">
    <property type="entry name" value="G_PROTEIN_RECEP_F1_2"/>
    <property type="match status" value="1"/>
</dbReference>
<feature type="transmembrane region" description="Helical" evidence="13">
    <location>
        <begin position="132"/>
        <end position="154"/>
    </location>
</feature>
<evidence type="ECO:0000256" key="5">
    <source>
        <dbReference type="ARBA" id="ARBA00023040"/>
    </source>
</evidence>
<feature type="transmembrane region" description="Helical" evidence="13">
    <location>
        <begin position="20"/>
        <end position="45"/>
    </location>
</feature>
<dbReference type="Gene3D" id="1.20.1070.10">
    <property type="entry name" value="Rhodopsin 7-helix transmembrane proteins"/>
    <property type="match status" value="1"/>
</dbReference>